<dbReference type="RefSeq" id="WP_124027137.1">
    <property type="nucleotide sequence ID" value="NZ_JBHRSN010000015.1"/>
</dbReference>
<protein>
    <recommendedName>
        <fullName evidence="4">Porin</fullName>
    </recommendedName>
</protein>
<gene>
    <name evidence="2" type="ORF">DRW07_06785</name>
</gene>
<feature type="signal peptide" evidence="1">
    <location>
        <begin position="1"/>
        <end position="22"/>
    </location>
</feature>
<keyword evidence="1" id="KW-0732">Signal</keyword>
<evidence type="ECO:0000313" key="2">
    <source>
        <dbReference type="EMBL" id="RPJ67233.1"/>
    </source>
</evidence>
<name>A0A3N5Y2J0_9ALTE</name>
<accession>A0A3N5Y2J0</accession>
<dbReference type="AlphaFoldDB" id="A0A3N5Y2J0"/>
<dbReference type="Proteomes" id="UP000275281">
    <property type="component" value="Unassembled WGS sequence"/>
</dbReference>
<proteinExistence type="predicted"/>
<evidence type="ECO:0000256" key="1">
    <source>
        <dbReference type="SAM" id="SignalP"/>
    </source>
</evidence>
<sequence>MNTKALVAIAVSAALFSSASSAEIMPSAIAIPSEQSGFGTHFTAATIFLTLGMPNPGLEHPVLCSNHDIDEDDSELTVGIDLVF</sequence>
<evidence type="ECO:0000313" key="3">
    <source>
        <dbReference type="Proteomes" id="UP000275281"/>
    </source>
</evidence>
<reference evidence="2 3" key="1">
    <citation type="submission" date="2018-11" db="EMBL/GenBank/DDBJ databases">
        <authorList>
            <person name="Ye M.-Q."/>
            <person name="Du Z.-J."/>
        </authorList>
    </citation>
    <scope>NUCLEOTIDE SEQUENCE [LARGE SCALE GENOMIC DNA]</scope>
    <source>
        <strain evidence="2 3">U0105</strain>
    </source>
</reference>
<feature type="chain" id="PRO_5018272726" description="Porin" evidence="1">
    <location>
        <begin position="23"/>
        <end position="84"/>
    </location>
</feature>
<keyword evidence="3" id="KW-1185">Reference proteome</keyword>
<organism evidence="2 3">
    <name type="scientific">Alteromonas sediminis</name>
    <dbReference type="NCBI Taxonomy" id="2259342"/>
    <lineage>
        <taxon>Bacteria</taxon>
        <taxon>Pseudomonadati</taxon>
        <taxon>Pseudomonadota</taxon>
        <taxon>Gammaproteobacteria</taxon>
        <taxon>Alteromonadales</taxon>
        <taxon>Alteromonadaceae</taxon>
        <taxon>Alteromonas/Salinimonas group</taxon>
        <taxon>Alteromonas</taxon>
    </lineage>
</organism>
<comment type="caution">
    <text evidence="2">The sequence shown here is derived from an EMBL/GenBank/DDBJ whole genome shotgun (WGS) entry which is preliminary data.</text>
</comment>
<evidence type="ECO:0008006" key="4">
    <source>
        <dbReference type="Google" id="ProtNLM"/>
    </source>
</evidence>
<dbReference type="EMBL" id="RPOK01000002">
    <property type="protein sequence ID" value="RPJ67233.1"/>
    <property type="molecule type" value="Genomic_DNA"/>
</dbReference>